<feature type="compositionally biased region" description="Basic and acidic residues" evidence="1">
    <location>
        <begin position="105"/>
        <end position="121"/>
    </location>
</feature>
<dbReference type="InterPro" id="IPR039604">
    <property type="entry name" value="Bfr1"/>
</dbReference>
<dbReference type="GO" id="GO:0008298">
    <property type="term" value="P:intracellular mRNA localization"/>
    <property type="evidence" value="ECO:0007669"/>
    <property type="project" value="TreeGrafter"/>
</dbReference>
<feature type="compositionally biased region" description="Basic and acidic residues" evidence="1">
    <location>
        <begin position="57"/>
        <end position="68"/>
    </location>
</feature>
<reference evidence="2" key="1">
    <citation type="submission" date="2021-01" db="EMBL/GenBank/DDBJ databases">
        <authorList>
            <person name="Corre E."/>
            <person name="Pelletier E."/>
            <person name="Niang G."/>
            <person name="Scheremetjew M."/>
            <person name="Finn R."/>
            <person name="Kale V."/>
            <person name="Holt S."/>
            <person name="Cochrane G."/>
            <person name="Meng A."/>
            <person name="Brown T."/>
            <person name="Cohen L."/>
        </authorList>
    </citation>
    <scope>NUCLEOTIDE SEQUENCE</scope>
    <source>
        <strain evidence="2">MM31A-1</strain>
    </source>
</reference>
<accession>A0A7S3Q925</accession>
<feature type="compositionally biased region" description="Basic and acidic residues" evidence="1">
    <location>
        <begin position="528"/>
        <end position="538"/>
    </location>
</feature>
<dbReference type="PANTHER" id="PTHR31027:SF2">
    <property type="entry name" value="LEBERCILIN DOMAIN-CONTAINING PROTEIN"/>
    <property type="match status" value="1"/>
</dbReference>
<feature type="region of interest" description="Disordered" evidence="1">
    <location>
        <begin position="13"/>
        <end position="68"/>
    </location>
</feature>
<feature type="region of interest" description="Disordered" evidence="1">
    <location>
        <begin position="471"/>
        <end position="538"/>
    </location>
</feature>
<feature type="compositionally biased region" description="Low complexity" evidence="1">
    <location>
        <begin position="22"/>
        <end position="36"/>
    </location>
</feature>
<gene>
    <name evidence="2" type="ORF">CDEB00056_LOCUS14745</name>
</gene>
<dbReference type="GO" id="GO:0005783">
    <property type="term" value="C:endoplasmic reticulum"/>
    <property type="evidence" value="ECO:0007669"/>
    <property type="project" value="TreeGrafter"/>
</dbReference>
<dbReference type="AlphaFoldDB" id="A0A7S3Q925"/>
<organism evidence="2">
    <name type="scientific">Chaetoceros debilis</name>
    <dbReference type="NCBI Taxonomy" id="122233"/>
    <lineage>
        <taxon>Eukaryota</taxon>
        <taxon>Sar</taxon>
        <taxon>Stramenopiles</taxon>
        <taxon>Ochrophyta</taxon>
        <taxon>Bacillariophyta</taxon>
        <taxon>Coscinodiscophyceae</taxon>
        <taxon>Chaetocerotophycidae</taxon>
        <taxon>Chaetocerotales</taxon>
        <taxon>Chaetocerotaceae</taxon>
        <taxon>Chaetoceros</taxon>
    </lineage>
</organism>
<name>A0A7S3Q925_9STRA</name>
<evidence type="ECO:0008006" key="3">
    <source>
        <dbReference type="Google" id="ProtNLM"/>
    </source>
</evidence>
<sequence>MSTEIAEPVVVVEPTTNGSTGEAVEAVAEQAQTTQETRPRRVRTPPEELYDLSKPIPHVEKPNKPAHDANVEAINSAIDALKEKKNEIQVKIEAALNGGRNSAAGKEREGLRELRSTKGKLINEKKEMRARLDRAKKATDSLMNDRKAARANLRFNDIASIDTEVKKLKTRQETTSMSLSEEKKLIKEIDQLQESKGLLEQLKGKDSSIDDAKEQRKVISGDMNAKDKEIDAVQVEIDVKQKIVDAMKDTESEVRKNLTGLKGEREVIKKEIGEKIGERNTSRDTFREVNDKWYDAQRAIKKQKQMKYDEEKKQREEEWAAKKAALEAEEAKKIPYEEEMNLCDYLVKNLSKTYLGADDKADNSAKKEEVIAVKDDPFAGFAPVKKDDDAIFLKMGPGKKKRDRSAKKNKIAPIFKLNVDSFEQFGSLGLSPPTNIDSVQKSIDELKAKKVWYSEQERGSVLTATQIRKANEKAAQKLRQGSSSAKSNGKLDISSDDFAPLSSGASTSAMNATWGQKSAEEPAVEVTAEEKVAEEQAY</sequence>
<dbReference type="PANTHER" id="PTHR31027">
    <property type="entry name" value="NUCLEAR SEGREGATION PROTEIN BFR1"/>
    <property type="match status" value="1"/>
</dbReference>
<protein>
    <recommendedName>
        <fullName evidence="3">Nuclear segregation protein Bfr1</fullName>
    </recommendedName>
</protein>
<feature type="compositionally biased region" description="Polar residues" evidence="1">
    <location>
        <begin position="503"/>
        <end position="516"/>
    </location>
</feature>
<feature type="region of interest" description="Disordered" evidence="1">
    <location>
        <begin position="100"/>
        <end position="121"/>
    </location>
</feature>
<proteinExistence type="predicted"/>
<dbReference type="GO" id="GO:1990904">
    <property type="term" value="C:ribonucleoprotein complex"/>
    <property type="evidence" value="ECO:0007669"/>
    <property type="project" value="TreeGrafter"/>
</dbReference>
<dbReference type="GO" id="GO:0042175">
    <property type="term" value="C:nuclear outer membrane-endoplasmic reticulum membrane network"/>
    <property type="evidence" value="ECO:0007669"/>
    <property type="project" value="TreeGrafter"/>
</dbReference>
<evidence type="ECO:0000313" key="2">
    <source>
        <dbReference type="EMBL" id="CAE0469892.1"/>
    </source>
</evidence>
<evidence type="ECO:0000256" key="1">
    <source>
        <dbReference type="SAM" id="MobiDB-lite"/>
    </source>
</evidence>
<dbReference type="EMBL" id="HBIO01019165">
    <property type="protein sequence ID" value="CAE0469892.1"/>
    <property type="molecule type" value="Transcribed_RNA"/>
</dbReference>
<dbReference type="GO" id="GO:0003729">
    <property type="term" value="F:mRNA binding"/>
    <property type="evidence" value="ECO:0007669"/>
    <property type="project" value="TreeGrafter"/>
</dbReference>